<sequence>MRLPVLALAMAAVPLPLLAHPHVFIDSGVEVIFDDQGRATALRISWTYDSFYSLTLIAERGLDPDADGLLDPAEKAALAGFDMNWDAGFPGDTYALLGNQPLTLSGPSDWTADYHSEKLISTHRRDFAAPIPISDLPLVVQVYDPGYYTAYQITAATILTNAPPGCSAKIYEPDPAKADQALIDALAEYAPGDDVEIDFPAVGANFADETRLTCNAN</sequence>
<protein>
    <recommendedName>
        <fullName evidence="4">DUF1007 family protein</fullName>
    </recommendedName>
</protein>
<gene>
    <name evidence="2" type="ORF">GCM10007315_02040</name>
</gene>
<name>A0A918TFG0_9RHOB</name>
<dbReference type="Pfam" id="PF06226">
    <property type="entry name" value="DUF1007"/>
    <property type="match status" value="1"/>
</dbReference>
<organism evidence="2 3">
    <name type="scientific">Neogemmobacter tilapiae</name>
    <dbReference type="NCBI Taxonomy" id="875041"/>
    <lineage>
        <taxon>Bacteria</taxon>
        <taxon>Pseudomonadati</taxon>
        <taxon>Pseudomonadota</taxon>
        <taxon>Alphaproteobacteria</taxon>
        <taxon>Rhodobacterales</taxon>
        <taxon>Paracoccaceae</taxon>
        <taxon>Neogemmobacter</taxon>
    </lineage>
</organism>
<keyword evidence="1" id="KW-0732">Signal</keyword>
<reference evidence="2" key="2">
    <citation type="submission" date="2020-09" db="EMBL/GenBank/DDBJ databases">
        <authorList>
            <person name="Sun Q."/>
            <person name="Kim S."/>
        </authorList>
    </citation>
    <scope>NUCLEOTIDE SEQUENCE</scope>
    <source>
        <strain evidence="2">KCTC 23310</strain>
    </source>
</reference>
<proteinExistence type="predicted"/>
<dbReference type="EMBL" id="BMYJ01000001">
    <property type="protein sequence ID" value="GHC44440.1"/>
    <property type="molecule type" value="Genomic_DNA"/>
</dbReference>
<evidence type="ECO:0000313" key="3">
    <source>
        <dbReference type="Proteomes" id="UP000638981"/>
    </source>
</evidence>
<dbReference type="AlphaFoldDB" id="A0A918TFG0"/>
<dbReference type="Proteomes" id="UP000638981">
    <property type="component" value="Unassembled WGS sequence"/>
</dbReference>
<dbReference type="InterPro" id="IPR010412">
    <property type="entry name" value="DUF1007"/>
</dbReference>
<evidence type="ECO:0000313" key="2">
    <source>
        <dbReference type="EMBL" id="GHC44440.1"/>
    </source>
</evidence>
<feature type="signal peptide" evidence="1">
    <location>
        <begin position="1"/>
        <end position="19"/>
    </location>
</feature>
<comment type="caution">
    <text evidence="2">The sequence shown here is derived from an EMBL/GenBank/DDBJ whole genome shotgun (WGS) entry which is preliminary data.</text>
</comment>
<reference evidence="2" key="1">
    <citation type="journal article" date="2014" name="Int. J. Syst. Evol. Microbiol.">
        <title>Complete genome sequence of Corynebacterium casei LMG S-19264T (=DSM 44701T), isolated from a smear-ripened cheese.</title>
        <authorList>
            <consortium name="US DOE Joint Genome Institute (JGI-PGF)"/>
            <person name="Walter F."/>
            <person name="Albersmeier A."/>
            <person name="Kalinowski J."/>
            <person name="Ruckert C."/>
        </authorList>
    </citation>
    <scope>NUCLEOTIDE SEQUENCE</scope>
    <source>
        <strain evidence="2">KCTC 23310</strain>
    </source>
</reference>
<feature type="chain" id="PRO_5037505605" description="DUF1007 family protein" evidence="1">
    <location>
        <begin position="20"/>
        <end position="217"/>
    </location>
</feature>
<dbReference type="RefSeq" id="WP_189409585.1">
    <property type="nucleotide sequence ID" value="NZ_BMYJ01000001.1"/>
</dbReference>
<evidence type="ECO:0008006" key="4">
    <source>
        <dbReference type="Google" id="ProtNLM"/>
    </source>
</evidence>
<accession>A0A918TFG0</accession>
<evidence type="ECO:0000256" key="1">
    <source>
        <dbReference type="SAM" id="SignalP"/>
    </source>
</evidence>
<keyword evidence="3" id="KW-1185">Reference proteome</keyword>